<evidence type="ECO:0000256" key="4">
    <source>
        <dbReference type="ARBA" id="ARBA00023136"/>
    </source>
</evidence>
<evidence type="ECO:0000256" key="2">
    <source>
        <dbReference type="ARBA" id="ARBA00022692"/>
    </source>
</evidence>
<dbReference type="InterPro" id="IPR007318">
    <property type="entry name" value="Phopholipid_MeTrfase"/>
</dbReference>
<dbReference type="EMBL" id="FPHF01000067">
    <property type="protein sequence ID" value="SFV62764.1"/>
    <property type="molecule type" value="Genomic_DNA"/>
</dbReference>
<sequence>MKSKLLVFAQFFIIFIMLLPLGTETKNIFPGICIITVGMIIGFLALYSNRFFNIRPDIKKNASLVTSGVYAYIRHPMYTAVLVMMLGIVILYPVTYVFIAYILLICTLLVKLFYEESLWKAQSSEYELYMKETKRLVPFIF</sequence>
<protein>
    <recommendedName>
        <fullName evidence="7">Isoprenylcysteine carboxylmethyltransferase family protein</fullName>
    </recommendedName>
</protein>
<keyword evidence="3 5" id="KW-1133">Transmembrane helix</keyword>
<proteinExistence type="predicted"/>
<dbReference type="PANTHER" id="PTHR43847:SF1">
    <property type="entry name" value="BLL3993 PROTEIN"/>
    <property type="match status" value="1"/>
</dbReference>
<dbReference type="PANTHER" id="PTHR43847">
    <property type="entry name" value="BLL3993 PROTEIN"/>
    <property type="match status" value="1"/>
</dbReference>
<dbReference type="GO" id="GO:0012505">
    <property type="term" value="C:endomembrane system"/>
    <property type="evidence" value="ECO:0007669"/>
    <property type="project" value="UniProtKB-SubCell"/>
</dbReference>
<evidence type="ECO:0000256" key="5">
    <source>
        <dbReference type="SAM" id="Phobius"/>
    </source>
</evidence>
<reference evidence="6" key="1">
    <citation type="submission" date="2016-10" db="EMBL/GenBank/DDBJ databases">
        <authorList>
            <person name="de Groot N.N."/>
        </authorList>
    </citation>
    <scope>NUCLEOTIDE SEQUENCE</scope>
</reference>
<feature type="transmembrane region" description="Helical" evidence="5">
    <location>
        <begin position="96"/>
        <end position="114"/>
    </location>
</feature>
<accession>A0A1W1CAH0</accession>
<keyword evidence="2 5" id="KW-0812">Transmembrane</keyword>
<feature type="transmembrane region" description="Helical" evidence="5">
    <location>
        <begin position="69"/>
        <end position="90"/>
    </location>
</feature>
<dbReference type="InterPro" id="IPR052527">
    <property type="entry name" value="Metal_cation-efflux_comp"/>
</dbReference>
<comment type="subcellular location">
    <subcellularLocation>
        <location evidence="1">Endomembrane system</location>
        <topology evidence="1">Multi-pass membrane protein</topology>
    </subcellularLocation>
</comment>
<evidence type="ECO:0000256" key="3">
    <source>
        <dbReference type="ARBA" id="ARBA00022989"/>
    </source>
</evidence>
<feature type="transmembrane region" description="Helical" evidence="5">
    <location>
        <begin position="28"/>
        <end position="48"/>
    </location>
</feature>
<gene>
    <name evidence="6" type="ORF">MNB_SM-4-1810</name>
</gene>
<organism evidence="6">
    <name type="scientific">hydrothermal vent metagenome</name>
    <dbReference type="NCBI Taxonomy" id="652676"/>
    <lineage>
        <taxon>unclassified sequences</taxon>
        <taxon>metagenomes</taxon>
        <taxon>ecological metagenomes</taxon>
    </lineage>
</organism>
<dbReference type="Gene3D" id="1.20.120.1630">
    <property type="match status" value="1"/>
</dbReference>
<feature type="transmembrane region" description="Helical" evidence="5">
    <location>
        <begin position="5"/>
        <end position="22"/>
    </location>
</feature>
<evidence type="ECO:0008006" key="7">
    <source>
        <dbReference type="Google" id="ProtNLM"/>
    </source>
</evidence>
<dbReference type="Pfam" id="PF04191">
    <property type="entry name" value="PEMT"/>
    <property type="match status" value="1"/>
</dbReference>
<evidence type="ECO:0000256" key="1">
    <source>
        <dbReference type="ARBA" id="ARBA00004127"/>
    </source>
</evidence>
<keyword evidence="4 5" id="KW-0472">Membrane</keyword>
<evidence type="ECO:0000313" key="6">
    <source>
        <dbReference type="EMBL" id="SFV62764.1"/>
    </source>
</evidence>
<name>A0A1W1CAH0_9ZZZZ</name>
<dbReference type="AlphaFoldDB" id="A0A1W1CAH0"/>